<protein>
    <submittedName>
        <fullName evidence="1">Uncharacterized protein</fullName>
    </submittedName>
</protein>
<accession>A0A9R1VT51</accession>
<sequence>MLSFSLKSIHEMEICNYGKKDGQAVRILKTILHKRYYHLISRVIDKVGCMQSKKGPMALETMKFWCGRSNPKREISEDQYTNTFGIV</sequence>
<dbReference type="EMBL" id="NBSK02000004">
    <property type="protein sequence ID" value="KAJ0212131.1"/>
    <property type="molecule type" value="Genomic_DNA"/>
</dbReference>
<keyword evidence="2" id="KW-1185">Reference proteome</keyword>
<name>A0A9R1VT51_LACSA</name>
<proteinExistence type="predicted"/>
<evidence type="ECO:0000313" key="2">
    <source>
        <dbReference type="Proteomes" id="UP000235145"/>
    </source>
</evidence>
<dbReference type="AlphaFoldDB" id="A0A9R1VT51"/>
<gene>
    <name evidence="1" type="ORF">LSAT_V11C400193940</name>
</gene>
<dbReference type="Proteomes" id="UP000235145">
    <property type="component" value="Unassembled WGS sequence"/>
</dbReference>
<reference evidence="1 2" key="1">
    <citation type="journal article" date="2017" name="Nat. Commun.">
        <title>Genome assembly with in vitro proximity ligation data and whole-genome triplication in lettuce.</title>
        <authorList>
            <person name="Reyes-Chin-Wo S."/>
            <person name="Wang Z."/>
            <person name="Yang X."/>
            <person name="Kozik A."/>
            <person name="Arikit S."/>
            <person name="Song C."/>
            <person name="Xia L."/>
            <person name="Froenicke L."/>
            <person name="Lavelle D.O."/>
            <person name="Truco M.J."/>
            <person name="Xia R."/>
            <person name="Zhu S."/>
            <person name="Xu C."/>
            <person name="Xu H."/>
            <person name="Xu X."/>
            <person name="Cox K."/>
            <person name="Korf I."/>
            <person name="Meyers B.C."/>
            <person name="Michelmore R.W."/>
        </authorList>
    </citation>
    <scope>NUCLEOTIDE SEQUENCE [LARGE SCALE GENOMIC DNA]</scope>
    <source>
        <strain evidence="2">cv. Salinas</strain>
        <tissue evidence="1">Seedlings</tissue>
    </source>
</reference>
<evidence type="ECO:0000313" key="1">
    <source>
        <dbReference type="EMBL" id="KAJ0212131.1"/>
    </source>
</evidence>
<organism evidence="1 2">
    <name type="scientific">Lactuca sativa</name>
    <name type="common">Garden lettuce</name>
    <dbReference type="NCBI Taxonomy" id="4236"/>
    <lineage>
        <taxon>Eukaryota</taxon>
        <taxon>Viridiplantae</taxon>
        <taxon>Streptophyta</taxon>
        <taxon>Embryophyta</taxon>
        <taxon>Tracheophyta</taxon>
        <taxon>Spermatophyta</taxon>
        <taxon>Magnoliopsida</taxon>
        <taxon>eudicotyledons</taxon>
        <taxon>Gunneridae</taxon>
        <taxon>Pentapetalae</taxon>
        <taxon>asterids</taxon>
        <taxon>campanulids</taxon>
        <taxon>Asterales</taxon>
        <taxon>Asteraceae</taxon>
        <taxon>Cichorioideae</taxon>
        <taxon>Cichorieae</taxon>
        <taxon>Lactucinae</taxon>
        <taxon>Lactuca</taxon>
    </lineage>
</organism>
<comment type="caution">
    <text evidence="1">The sequence shown here is derived from an EMBL/GenBank/DDBJ whole genome shotgun (WGS) entry which is preliminary data.</text>
</comment>